<evidence type="ECO:0000313" key="2">
    <source>
        <dbReference type="Proteomes" id="UP000203651"/>
    </source>
</evidence>
<reference evidence="1 2" key="1">
    <citation type="journal article" date="2017" name="PLoS ONE">
        <title>The Complete Genome Sequence of a Second Distinct Betabaculovirus from the True Armyworm, Mythimna unipuncta.</title>
        <authorList>
            <person name="Harrison R.L."/>
            <person name="Rowley D.L."/>
            <person name="Mowery J."/>
            <person name="Bauchan G.R."/>
            <person name="Theilmann D.A."/>
            <person name="Rohrmann G.F."/>
            <person name="Erlandson M.A."/>
        </authorList>
    </citation>
    <scope>NUCLEOTIDE SEQUENCE [LARGE SCALE GENOMIC DNA]</scope>
    <source>
        <strain evidence="1">MyunGV#8</strain>
    </source>
</reference>
<dbReference type="GeneID" id="39105755"/>
<name>A0A1S5YE95_9BBAC</name>
<dbReference type="SUPFAM" id="SSF50353">
    <property type="entry name" value="Cytokine"/>
    <property type="match status" value="1"/>
</dbReference>
<organism evidence="1 2">
    <name type="scientific">Betabaculovirus altermyunipunctae</name>
    <dbReference type="NCBI Taxonomy" id="3051996"/>
    <lineage>
        <taxon>Viruses</taxon>
        <taxon>Viruses incertae sedis</taxon>
        <taxon>Naldaviricetes</taxon>
        <taxon>Lefavirales</taxon>
        <taxon>Baculoviridae</taxon>
        <taxon>Betabaculovirus</taxon>
    </lineage>
</organism>
<protein>
    <submittedName>
        <fullName evidence="1">FGF-1</fullName>
    </submittedName>
</protein>
<dbReference type="KEGG" id="vg:39105755"/>
<dbReference type="EMBL" id="KX855660">
    <property type="protein sequence ID" value="AQQ80344.1"/>
    <property type="molecule type" value="Genomic_DNA"/>
</dbReference>
<dbReference type="InterPro" id="IPR008996">
    <property type="entry name" value="IL1/FGF"/>
</dbReference>
<dbReference type="RefSeq" id="YP_009345795.1">
    <property type="nucleotide sequence ID" value="NC_033780.2"/>
</dbReference>
<evidence type="ECO:0000313" key="1">
    <source>
        <dbReference type="EMBL" id="AQQ80344.1"/>
    </source>
</evidence>
<sequence length="240" mass="27009">MCFNSFLVVAAAAACLCGVVRSENNKTYYLSNADSNMFFCLSTDVPNDIKLTHGSTGVKNCVTIAFNIQPHNNGLVFLLRSGSECHHMCMDSCGTIYHTNKYVESECKWTTIAFKTVDTLSQRHGNVSHFLATSGYYLLRFTVADLQLQSFQTYLNFKISPVAAKTQQCVLNTKNEGTPKKCVEVFKRSTETMDTHADYGAVNLFDKLLAFLGFYTIGPPKTAKDSLRMLDYENNYYFRM</sequence>
<keyword evidence="2" id="KW-1185">Reference proteome</keyword>
<proteinExistence type="predicted"/>
<dbReference type="Proteomes" id="UP000203651">
    <property type="component" value="Segment"/>
</dbReference>
<accession>A0A1S5YE95</accession>